<evidence type="ECO:0000313" key="2">
    <source>
        <dbReference type="Proteomes" id="UP000276133"/>
    </source>
</evidence>
<proteinExistence type="predicted"/>
<dbReference type="Proteomes" id="UP000276133">
    <property type="component" value="Unassembled WGS sequence"/>
</dbReference>
<organism evidence="1 2">
    <name type="scientific">Brachionus plicatilis</name>
    <name type="common">Marine rotifer</name>
    <name type="synonym">Brachionus muelleri</name>
    <dbReference type="NCBI Taxonomy" id="10195"/>
    <lineage>
        <taxon>Eukaryota</taxon>
        <taxon>Metazoa</taxon>
        <taxon>Spiralia</taxon>
        <taxon>Gnathifera</taxon>
        <taxon>Rotifera</taxon>
        <taxon>Eurotatoria</taxon>
        <taxon>Monogononta</taxon>
        <taxon>Pseudotrocha</taxon>
        <taxon>Ploima</taxon>
        <taxon>Brachionidae</taxon>
        <taxon>Brachionus</taxon>
    </lineage>
</organism>
<sequence length="68" mass="7636">MALPCGDKFRKKLVCSVINQVRLTHLNCSTSSIINSVGFVLSTFELSIRDFSCLISNIFLMNHAMKNK</sequence>
<protein>
    <submittedName>
        <fullName evidence="1">Uncharacterized protein</fullName>
    </submittedName>
</protein>
<gene>
    <name evidence="1" type="ORF">BpHYR1_045107</name>
</gene>
<reference evidence="1 2" key="1">
    <citation type="journal article" date="2018" name="Sci. Rep.">
        <title>Genomic signatures of local adaptation to the degree of environmental predictability in rotifers.</title>
        <authorList>
            <person name="Franch-Gras L."/>
            <person name="Hahn C."/>
            <person name="Garcia-Roger E.M."/>
            <person name="Carmona M.J."/>
            <person name="Serra M."/>
            <person name="Gomez A."/>
        </authorList>
    </citation>
    <scope>NUCLEOTIDE SEQUENCE [LARGE SCALE GENOMIC DNA]</scope>
    <source>
        <strain evidence="1">HYR1</strain>
    </source>
</reference>
<comment type="caution">
    <text evidence="1">The sequence shown here is derived from an EMBL/GenBank/DDBJ whole genome shotgun (WGS) entry which is preliminary data.</text>
</comment>
<dbReference type="EMBL" id="REGN01004741">
    <property type="protein sequence ID" value="RNA16274.1"/>
    <property type="molecule type" value="Genomic_DNA"/>
</dbReference>
<name>A0A3M7QYS8_BRAPC</name>
<evidence type="ECO:0000313" key="1">
    <source>
        <dbReference type="EMBL" id="RNA16274.1"/>
    </source>
</evidence>
<dbReference type="AlphaFoldDB" id="A0A3M7QYS8"/>
<accession>A0A3M7QYS8</accession>
<keyword evidence="2" id="KW-1185">Reference proteome</keyword>